<evidence type="ECO:0000313" key="1">
    <source>
        <dbReference type="EMBL" id="MBB3667617.1"/>
    </source>
</evidence>
<proteinExistence type="predicted"/>
<comment type="caution">
    <text evidence="1">The sequence shown here is derived from an EMBL/GenBank/DDBJ whole genome shotgun (WGS) entry which is preliminary data.</text>
</comment>
<dbReference type="Proteomes" id="UP000547528">
    <property type="component" value="Unassembled WGS sequence"/>
</dbReference>
<name>A0A7W5TS28_9MICC</name>
<dbReference type="Gene3D" id="3.40.50.720">
    <property type="entry name" value="NAD(P)-binding Rossmann-like Domain"/>
    <property type="match status" value="1"/>
</dbReference>
<keyword evidence="2" id="KW-1185">Reference proteome</keyword>
<dbReference type="SUPFAM" id="SSF51735">
    <property type="entry name" value="NAD(P)-binding Rossmann-fold domains"/>
    <property type="match status" value="1"/>
</dbReference>
<dbReference type="RefSeq" id="WP_183358027.1">
    <property type="nucleotide sequence ID" value="NZ_BAABKR010000001.1"/>
</dbReference>
<dbReference type="InterPro" id="IPR002347">
    <property type="entry name" value="SDR_fam"/>
</dbReference>
<gene>
    <name evidence="1" type="ORF">FHX47_001236</name>
</gene>
<dbReference type="InterPro" id="IPR036291">
    <property type="entry name" value="NAD(P)-bd_dom_sf"/>
</dbReference>
<dbReference type="AlphaFoldDB" id="A0A7W5TS28"/>
<dbReference type="EMBL" id="JACIBT010000002">
    <property type="protein sequence ID" value="MBB3667617.1"/>
    <property type="molecule type" value="Genomic_DNA"/>
</dbReference>
<reference evidence="1 2" key="1">
    <citation type="submission" date="2020-08" db="EMBL/GenBank/DDBJ databases">
        <title>Sequencing the genomes of 1000 actinobacteria strains.</title>
        <authorList>
            <person name="Klenk H.-P."/>
        </authorList>
    </citation>
    <scope>NUCLEOTIDE SEQUENCE [LARGE SCALE GENOMIC DNA]</scope>
    <source>
        <strain evidence="1 2">DSM 28238</strain>
    </source>
</reference>
<organism evidence="1 2">
    <name type="scientific">Garicola koreensis</name>
    <dbReference type="NCBI Taxonomy" id="1262554"/>
    <lineage>
        <taxon>Bacteria</taxon>
        <taxon>Bacillati</taxon>
        <taxon>Actinomycetota</taxon>
        <taxon>Actinomycetes</taxon>
        <taxon>Micrococcales</taxon>
        <taxon>Micrococcaceae</taxon>
        <taxon>Garicola</taxon>
    </lineage>
</organism>
<accession>A0A7W5TS28</accession>
<dbReference type="Pfam" id="PF00106">
    <property type="entry name" value="adh_short"/>
    <property type="match status" value="1"/>
</dbReference>
<evidence type="ECO:0000313" key="2">
    <source>
        <dbReference type="Proteomes" id="UP000547528"/>
    </source>
</evidence>
<protein>
    <submittedName>
        <fullName evidence="1">NAD(P)-dependent dehydrogenase (Short-subunit alcohol dehydrogenase family)</fullName>
    </submittedName>
</protein>
<sequence length="34" mass="3419">MSVITETGGRKTALVTGASSGIGRETARQLAELG</sequence>